<comment type="caution">
    <text evidence="3">The sequence shown here is derived from an EMBL/GenBank/DDBJ whole genome shotgun (WGS) entry which is preliminary data.</text>
</comment>
<keyword evidence="1" id="KW-0472">Membrane</keyword>
<keyword evidence="1" id="KW-0812">Transmembrane</keyword>
<gene>
    <name evidence="3" type="ORF">KHA91_16670</name>
</gene>
<dbReference type="Pfam" id="PF13786">
    <property type="entry name" value="DUF4179"/>
    <property type="match status" value="1"/>
</dbReference>
<evidence type="ECO:0000256" key="1">
    <source>
        <dbReference type="SAM" id="Phobius"/>
    </source>
</evidence>
<name>A0A942Z6S0_9BACI</name>
<evidence type="ECO:0000259" key="2">
    <source>
        <dbReference type="Pfam" id="PF13786"/>
    </source>
</evidence>
<feature type="domain" description="DUF4179" evidence="2">
    <location>
        <begin position="41"/>
        <end position="128"/>
    </location>
</feature>
<dbReference type="RefSeq" id="WP_213099373.1">
    <property type="nucleotide sequence ID" value="NZ_JAGYPN010000003.1"/>
</dbReference>
<dbReference type="InterPro" id="IPR025436">
    <property type="entry name" value="DUF4179"/>
</dbReference>
<protein>
    <submittedName>
        <fullName evidence="3">DUF4179 domain-containing protein</fullName>
    </submittedName>
</protein>
<keyword evidence="1" id="KW-1133">Transmembrane helix</keyword>
<dbReference type="AlphaFoldDB" id="A0A942Z6S0"/>
<evidence type="ECO:0000313" key="4">
    <source>
        <dbReference type="Proteomes" id="UP000676456"/>
    </source>
</evidence>
<dbReference type="Proteomes" id="UP000676456">
    <property type="component" value="Unassembled WGS sequence"/>
</dbReference>
<reference evidence="3 4" key="1">
    <citation type="submission" date="2021-05" db="EMBL/GenBank/DDBJ databases">
        <title>Novel Bacillus species.</title>
        <authorList>
            <person name="Liu G."/>
        </authorList>
    </citation>
    <scope>NUCLEOTIDE SEQUENCE [LARGE SCALE GENOMIC DNA]</scope>
    <source>
        <strain evidence="3 4">FJAT-49682</strain>
    </source>
</reference>
<sequence>MNNIEKRLADEKKRMDSITAPDELEMRLRNALNTTPPRRAKRIGAIWKVAVVALLFMTIFGYQYNAVAYYSKKLFGFDEVTNGTLKELNDKGMGQMIEKKTKLKDGTEFIINGLMADANQLIMYYTLHNPKGIDDQTVNPFLFSKITGFLTKSNMESGMYILNDDKTEIKGTTAFEPVSPFSKKLTLHYNDIDTREEINFPYDPNKAMYTQIKQSINKTLKVDKGEVTFHSITATPTLSVINGLLQVDNFDRVHFAQEGIELIANGTPIPLIGGGSQSSLRGIKFDIRYDTLPEKLDSLELVMKKFVGYETLKEKISLAAMDKPISLHGKDLWVKNVAKTSEGIEITIATDDDVMLDGVSIETQGEIIPLKTTVRQHETEQENGRMLKERTLLFDTKKEPQYLLIEGMHYMKTYNHVIEIPVK</sequence>
<accession>A0A942Z6S0</accession>
<dbReference type="EMBL" id="JAGYPN010000003">
    <property type="protein sequence ID" value="MBS4224356.1"/>
    <property type="molecule type" value="Genomic_DNA"/>
</dbReference>
<proteinExistence type="predicted"/>
<evidence type="ECO:0000313" key="3">
    <source>
        <dbReference type="EMBL" id="MBS4224356.1"/>
    </source>
</evidence>
<organism evidence="3 4">
    <name type="scientific">Lederbergia citrea</name>
    <dbReference type="NCBI Taxonomy" id="2833581"/>
    <lineage>
        <taxon>Bacteria</taxon>
        <taxon>Bacillati</taxon>
        <taxon>Bacillota</taxon>
        <taxon>Bacilli</taxon>
        <taxon>Bacillales</taxon>
        <taxon>Bacillaceae</taxon>
        <taxon>Lederbergia</taxon>
    </lineage>
</organism>
<keyword evidence="4" id="KW-1185">Reference proteome</keyword>
<feature type="transmembrane region" description="Helical" evidence="1">
    <location>
        <begin position="45"/>
        <end position="64"/>
    </location>
</feature>